<accession>A0ABR2VN91</accession>
<organism evidence="2 3">
    <name type="scientific">Basidiobolus ranarum</name>
    <dbReference type="NCBI Taxonomy" id="34480"/>
    <lineage>
        <taxon>Eukaryota</taxon>
        <taxon>Fungi</taxon>
        <taxon>Fungi incertae sedis</taxon>
        <taxon>Zoopagomycota</taxon>
        <taxon>Entomophthoromycotina</taxon>
        <taxon>Basidiobolomycetes</taxon>
        <taxon>Basidiobolales</taxon>
        <taxon>Basidiobolaceae</taxon>
        <taxon>Basidiobolus</taxon>
    </lineage>
</organism>
<evidence type="ECO:0000313" key="3">
    <source>
        <dbReference type="Proteomes" id="UP001479436"/>
    </source>
</evidence>
<keyword evidence="3" id="KW-1185">Reference proteome</keyword>
<sequence length="432" mass="48072">MSQPESDLLEDEDALEALAEFESVTGETSLNEAKYNFKKAKKLVFPNPFSSSPPGVPDRSILFTSEGEHNGHSGFPASSPTNYKSFQTHESDEDDELLVMSVSQNHPMDYESNHQQHSLDLLPPSDVEEFISQGTFEEFNSQAISIDEESIPVSTPTSQLASDLIPMERSSSIDIRPDTLLEKELPLNSTLTDVSISIDTEEEPSKLNTSSIPPQEPKMSTNFLFLSDDEEDDEIPPGQDSHHPNLRNLNTGKLGGLFATNFTQPNLSTFQFPKNPDNKFEDTLDSQNTNVSLFPDSQPSQYSLDSSEISIPVDNKDKGKGKEKENPTPEPTSLFMDIPEDLDDPDLQEMYTYPGESEEYQELLSLEKETTQVNPKKRILDDNDFAISVAELETTGEAIESIKSKSLIYFSRIVASTVKAKHLLSFSDISTP</sequence>
<feature type="compositionally biased region" description="Polar residues" evidence="1">
    <location>
        <begin position="76"/>
        <end position="88"/>
    </location>
</feature>
<evidence type="ECO:0000256" key="1">
    <source>
        <dbReference type="SAM" id="MobiDB-lite"/>
    </source>
</evidence>
<evidence type="ECO:0000313" key="2">
    <source>
        <dbReference type="EMBL" id="KAK9681020.1"/>
    </source>
</evidence>
<reference evidence="2 3" key="1">
    <citation type="submission" date="2023-04" db="EMBL/GenBank/DDBJ databases">
        <title>Genome of Basidiobolus ranarum AG-B5.</title>
        <authorList>
            <person name="Stajich J.E."/>
            <person name="Carter-House D."/>
            <person name="Gryganskyi A."/>
        </authorList>
    </citation>
    <scope>NUCLEOTIDE SEQUENCE [LARGE SCALE GENOMIC DNA]</scope>
    <source>
        <strain evidence="2 3">AG-B5</strain>
    </source>
</reference>
<feature type="compositionally biased region" description="Polar residues" evidence="1">
    <location>
        <begin position="206"/>
        <end position="224"/>
    </location>
</feature>
<gene>
    <name evidence="2" type="ORF">K7432_015776</name>
</gene>
<proteinExistence type="predicted"/>
<feature type="compositionally biased region" description="Polar residues" evidence="1">
    <location>
        <begin position="285"/>
        <end position="309"/>
    </location>
</feature>
<feature type="region of interest" description="Disordered" evidence="1">
    <location>
        <begin position="268"/>
        <end position="339"/>
    </location>
</feature>
<feature type="region of interest" description="Disordered" evidence="1">
    <location>
        <begin position="195"/>
        <end position="249"/>
    </location>
</feature>
<comment type="caution">
    <text evidence="2">The sequence shown here is derived from an EMBL/GenBank/DDBJ whole genome shotgun (WGS) entry which is preliminary data.</text>
</comment>
<feature type="region of interest" description="Disordered" evidence="1">
    <location>
        <begin position="48"/>
        <end position="94"/>
    </location>
</feature>
<dbReference type="Proteomes" id="UP001479436">
    <property type="component" value="Unassembled WGS sequence"/>
</dbReference>
<protein>
    <submittedName>
        <fullName evidence="2">Uncharacterized protein</fullName>
    </submittedName>
</protein>
<name>A0ABR2VN91_9FUNG</name>
<dbReference type="EMBL" id="JASJQH010009146">
    <property type="protein sequence ID" value="KAK9681020.1"/>
    <property type="molecule type" value="Genomic_DNA"/>
</dbReference>
<feature type="compositionally biased region" description="Basic and acidic residues" evidence="1">
    <location>
        <begin position="314"/>
        <end position="327"/>
    </location>
</feature>